<dbReference type="EMBL" id="FRCT01000004">
    <property type="protein sequence ID" value="SHM40155.1"/>
    <property type="molecule type" value="Genomic_DNA"/>
</dbReference>
<accession>A0A1M7IHL3</accession>
<evidence type="ECO:0000313" key="1">
    <source>
        <dbReference type="EMBL" id="SHM40155.1"/>
    </source>
</evidence>
<gene>
    <name evidence="1" type="ORF">SAMN04487860_104120</name>
</gene>
<reference evidence="1 2" key="1">
    <citation type="submission" date="2016-11" db="EMBL/GenBank/DDBJ databases">
        <authorList>
            <person name="Jaros S."/>
            <person name="Januszkiewicz K."/>
            <person name="Wedrychowicz H."/>
        </authorList>
    </citation>
    <scope>NUCLEOTIDE SEQUENCE [LARGE SCALE GENOMIC DNA]</scope>
    <source>
        <strain evidence="1 2">Y1</strain>
    </source>
</reference>
<protein>
    <submittedName>
        <fullName evidence="1">Uncharacterized protein</fullName>
    </submittedName>
</protein>
<name>A0A1M7IHL3_RUMFL</name>
<dbReference type="AlphaFoldDB" id="A0A1M7IHL3"/>
<dbReference type="OrthoDB" id="1816482at2"/>
<evidence type="ECO:0000313" key="2">
    <source>
        <dbReference type="Proteomes" id="UP000184394"/>
    </source>
</evidence>
<organism evidence="1 2">
    <name type="scientific">Ruminococcus flavefaciens</name>
    <dbReference type="NCBI Taxonomy" id="1265"/>
    <lineage>
        <taxon>Bacteria</taxon>
        <taxon>Bacillati</taxon>
        <taxon>Bacillota</taxon>
        <taxon>Clostridia</taxon>
        <taxon>Eubacteriales</taxon>
        <taxon>Oscillospiraceae</taxon>
        <taxon>Ruminococcus</taxon>
    </lineage>
</organism>
<proteinExistence type="predicted"/>
<dbReference type="Proteomes" id="UP000184394">
    <property type="component" value="Unassembled WGS sequence"/>
</dbReference>
<dbReference type="RefSeq" id="WP_072949714.1">
    <property type="nucleotide sequence ID" value="NZ_FRCT01000004.1"/>
</dbReference>
<sequence length="326" mass="38242">MTVTVYSREVIERIIAEGSFPANTVVISFYDPAIKRIDKDYTHVDYSGVCKNVFYSELEDLDLEVLKRKGYTYDIYFPEADDMAMFIVKAYNSGKDIICQCEYGQSRSAGCAAAILEYFYHTGISIFSNYNYYPNQVVYHKVYDAIERQRRYYDNKYYFAADADVIKKNIEKLKLPDTLLDGYQPENSHSVVDFKIEIERHLSKQNMLYHTQEEILNAVKKSKQPIYASFSVSKLRYLYFALNPDGVGTRFRYGYEEITVYIYFNKYYFNNTDHKLPVHRRRAESNNAFILGSRGHFNSLSFFGKLSWDSERKMIDAVPFIITNLK</sequence>